<keyword evidence="2" id="KW-0067">ATP-binding</keyword>
<reference evidence="4 5" key="1">
    <citation type="submission" date="2015-10" db="EMBL/GenBank/DDBJ databases">
        <title>The world's first case of liver abscess caused by Pannonibacter phragmitetus.</title>
        <authorList>
            <person name="Ming D."/>
            <person name="Wang M."/>
            <person name="Zhou Y."/>
            <person name="Jiang T."/>
            <person name="Hu S."/>
        </authorList>
    </citation>
    <scope>NUCLEOTIDE SEQUENCE [LARGE SCALE GENOMIC DNA]</scope>
    <source>
        <strain evidence="4 5">31801</strain>
        <plasmid evidence="4 5">p.p-1</plasmid>
    </source>
</reference>
<accession>A0A0U3Q224</accession>
<dbReference type="Pfam" id="PF00005">
    <property type="entry name" value="ABC_tran"/>
    <property type="match status" value="1"/>
</dbReference>
<keyword evidence="5" id="KW-1185">Reference proteome</keyword>
<evidence type="ECO:0000256" key="1">
    <source>
        <dbReference type="ARBA" id="ARBA00022741"/>
    </source>
</evidence>
<organism evidence="4 5">
    <name type="scientific">Pannonibacter phragmitetus</name>
    <dbReference type="NCBI Taxonomy" id="121719"/>
    <lineage>
        <taxon>Bacteria</taxon>
        <taxon>Pseudomonadati</taxon>
        <taxon>Pseudomonadota</taxon>
        <taxon>Alphaproteobacteria</taxon>
        <taxon>Hyphomicrobiales</taxon>
        <taxon>Stappiaceae</taxon>
        <taxon>Pannonibacter</taxon>
    </lineage>
</organism>
<dbReference type="PANTHER" id="PTHR46743:SF2">
    <property type="entry name" value="TEICHOIC ACIDS EXPORT ATP-BINDING PROTEIN TAGH"/>
    <property type="match status" value="1"/>
</dbReference>
<dbReference type="SUPFAM" id="SSF52540">
    <property type="entry name" value="P-loop containing nucleoside triphosphate hydrolases"/>
    <property type="match status" value="1"/>
</dbReference>
<evidence type="ECO:0000256" key="2">
    <source>
        <dbReference type="ARBA" id="ARBA00022840"/>
    </source>
</evidence>
<keyword evidence="4" id="KW-0614">Plasmid</keyword>
<protein>
    <recommendedName>
        <fullName evidence="3">ABC transporter domain-containing protein</fullName>
    </recommendedName>
</protein>
<dbReference type="InterPro" id="IPR003439">
    <property type="entry name" value="ABC_transporter-like_ATP-bd"/>
</dbReference>
<dbReference type="AlphaFoldDB" id="A0A0U3Q224"/>
<evidence type="ECO:0000259" key="3">
    <source>
        <dbReference type="PROSITE" id="PS50893"/>
    </source>
</evidence>
<geneLocation type="plasmid" evidence="4 5">
    <name>p.p-1</name>
</geneLocation>
<dbReference type="RefSeq" id="WP_058901099.1">
    <property type="nucleotide sequence ID" value="NZ_CP013069.1"/>
</dbReference>
<dbReference type="PROSITE" id="PS50893">
    <property type="entry name" value="ABC_TRANSPORTER_2"/>
    <property type="match status" value="1"/>
</dbReference>
<proteinExistence type="predicted"/>
<name>A0A0U3Q224_9HYPH</name>
<dbReference type="GO" id="GO:0005524">
    <property type="term" value="F:ATP binding"/>
    <property type="evidence" value="ECO:0007669"/>
    <property type="project" value="UniProtKB-KW"/>
</dbReference>
<evidence type="ECO:0000313" key="4">
    <source>
        <dbReference type="EMBL" id="ALV30580.1"/>
    </source>
</evidence>
<feature type="domain" description="ABC transporter" evidence="3">
    <location>
        <begin position="34"/>
        <end position="236"/>
    </location>
</feature>
<dbReference type="PANTHER" id="PTHR46743">
    <property type="entry name" value="TEICHOIC ACIDS EXPORT ATP-BINDING PROTEIN TAGH"/>
    <property type="match status" value="1"/>
</dbReference>
<gene>
    <name evidence="4" type="ORF">APZ00_25560</name>
</gene>
<dbReference type="GO" id="GO:0016887">
    <property type="term" value="F:ATP hydrolysis activity"/>
    <property type="evidence" value="ECO:0007669"/>
    <property type="project" value="InterPro"/>
</dbReference>
<dbReference type="Gene3D" id="3.40.50.300">
    <property type="entry name" value="P-loop containing nucleotide triphosphate hydrolases"/>
    <property type="match status" value="1"/>
</dbReference>
<dbReference type="KEGG" id="pphr:APZ00_25560"/>
<dbReference type="InterPro" id="IPR003593">
    <property type="entry name" value="AAA+_ATPase"/>
</dbReference>
<evidence type="ECO:0000313" key="5">
    <source>
        <dbReference type="Proteomes" id="UP000064921"/>
    </source>
</evidence>
<dbReference type="InterPro" id="IPR027417">
    <property type="entry name" value="P-loop_NTPase"/>
</dbReference>
<sequence length="236" mass="25757">MSLEPENTRPLVARLVEATVEIPLRGFRHNGAAASDPRIFRSKDGGWKLRALDRVSLDIHRGDRLGISGANGSGKTTLLRVLGGLLPLASGRIEHYGSVRPLISIGAGLVPALSGRQNVALQYDLLGIRTMPLEAFMENVVEFAGIGDFFGMPVSTYSPGMTTRLQFAVNTVEPSDLLLLDEWIGVADEAFYQKAQDRLQDFISRNEALVCASHNKVLLDMLANRRVTVNAGILEF</sequence>
<keyword evidence="1" id="KW-0547">Nucleotide-binding</keyword>
<dbReference type="SMART" id="SM00382">
    <property type="entry name" value="AAA"/>
    <property type="match status" value="1"/>
</dbReference>
<dbReference type="EMBL" id="CP013069">
    <property type="protein sequence ID" value="ALV30580.1"/>
    <property type="molecule type" value="Genomic_DNA"/>
</dbReference>
<dbReference type="Proteomes" id="UP000064921">
    <property type="component" value="Plasmid p.p-1"/>
</dbReference>
<dbReference type="InterPro" id="IPR050683">
    <property type="entry name" value="Bact_Polysacc_Export_ATP-bd"/>
</dbReference>